<protein>
    <submittedName>
        <fullName evidence="2">Predicted protein</fullName>
    </submittedName>
</protein>
<evidence type="ECO:0000256" key="1">
    <source>
        <dbReference type="SAM" id="MobiDB-lite"/>
    </source>
</evidence>
<feature type="region of interest" description="Disordered" evidence="1">
    <location>
        <begin position="1"/>
        <end position="21"/>
    </location>
</feature>
<feature type="compositionally biased region" description="Pro residues" evidence="1">
    <location>
        <begin position="138"/>
        <end position="154"/>
    </location>
</feature>
<dbReference type="HOGENOM" id="CLU_1532835_0_0_1"/>
<proteinExistence type="predicted"/>
<dbReference type="KEGG" id="lbc:LACBIDRAFT_328790"/>
<dbReference type="InParanoid" id="B0DG00"/>
<reference evidence="2 3" key="1">
    <citation type="journal article" date="2008" name="Nature">
        <title>The genome of Laccaria bicolor provides insights into mycorrhizal symbiosis.</title>
        <authorList>
            <person name="Martin F."/>
            <person name="Aerts A."/>
            <person name="Ahren D."/>
            <person name="Brun A."/>
            <person name="Danchin E.G.J."/>
            <person name="Duchaussoy F."/>
            <person name="Gibon J."/>
            <person name="Kohler A."/>
            <person name="Lindquist E."/>
            <person name="Pereda V."/>
            <person name="Salamov A."/>
            <person name="Shapiro H.J."/>
            <person name="Wuyts J."/>
            <person name="Blaudez D."/>
            <person name="Buee M."/>
            <person name="Brokstein P."/>
            <person name="Canbaeck B."/>
            <person name="Cohen D."/>
            <person name="Courty P.E."/>
            <person name="Coutinho P.M."/>
            <person name="Delaruelle C."/>
            <person name="Detter J.C."/>
            <person name="Deveau A."/>
            <person name="DiFazio S."/>
            <person name="Duplessis S."/>
            <person name="Fraissinet-Tachet L."/>
            <person name="Lucic E."/>
            <person name="Frey-Klett P."/>
            <person name="Fourrey C."/>
            <person name="Feussner I."/>
            <person name="Gay G."/>
            <person name="Grimwood J."/>
            <person name="Hoegger P.J."/>
            <person name="Jain P."/>
            <person name="Kilaru S."/>
            <person name="Labbe J."/>
            <person name="Lin Y.C."/>
            <person name="Legue V."/>
            <person name="Le Tacon F."/>
            <person name="Marmeisse R."/>
            <person name="Melayah D."/>
            <person name="Montanini B."/>
            <person name="Muratet M."/>
            <person name="Nehls U."/>
            <person name="Niculita-Hirzel H."/>
            <person name="Oudot-Le Secq M.P."/>
            <person name="Peter M."/>
            <person name="Quesneville H."/>
            <person name="Rajashekar B."/>
            <person name="Reich M."/>
            <person name="Rouhier N."/>
            <person name="Schmutz J."/>
            <person name="Yin T."/>
            <person name="Chalot M."/>
            <person name="Henrissat B."/>
            <person name="Kuees U."/>
            <person name="Lucas S."/>
            <person name="Van de Peer Y."/>
            <person name="Podila G.K."/>
            <person name="Polle A."/>
            <person name="Pukkila P.J."/>
            <person name="Richardson P.M."/>
            <person name="Rouze P."/>
            <person name="Sanders I.R."/>
            <person name="Stajich J.E."/>
            <person name="Tunlid A."/>
            <person name="Tuskan G."/>
            <person name="Grigoriev I.V."/>
        </authorList>
    </citation>
    <scope>NUCLEOTIDE SEQUENCE [LARGE SCALE GENOMIC DNA]</scope>
    <source>
        <strain evidence="3">S238N-H82 / ATCC MYA-4686</strain>
    </source>
</reference>
<keyword evidence="3" id="KW-1185">Reference proteome</keyword>
<dbReference type="RefSeq" id="XP_001882803.1">
    <property type="nucleotide sequence ID" value="XM_001882768.1"/>
</dbReference>
<accession>B0DG00</accession>
<dbReference type="EMBL" id="DS547108">
    <property type="protein sequence ID" value="EDR06431.1"/>
    <property type="molecule type" value="Genomic_DNA"/>
</dbReference>
<evidence type="ECO:0000313" key="2">
    <source>
        <dbReference type="EMBL" id="EDR06431.1"/>
    </source>
</evidence>
<feature type="compositionally biased region" description="Polar residues" evidence="1">
    <location>
        <begin position="156"/>
        <end position="175"/>
    </location>
</feature>
<evidence type="ECO:0000313" key="3">
    <source>
        <dbReference type="Proteomes" id="UP000001194"/>
    </source>
</evidence>
<sequence length="175" mass="19462">MPQVSRLGSHRLRMQHQGQGGKCMRNLRGEGPLDQTADHTSWDRLCPTFLRKVEDLNARDPANDLPFFPAKESWTWSPSYPSQGHRVPLAEIQVNQAQPTSQRNRYRQTQINFKHAAPGGRPYTREPRSSQRSSPPVAKSPPPHFPNPESPIAPPASSNGSTPADSSQPMTVPNV</sequence>
<name>B0DG00_LACBS</name>
<dbReference type="AlphaFoldDB" id="B0DG00"/>
<organism evidence="3">
    <name type="scientific">Laccaria bicolor (strain S238N-H82 / ATCC MYA-4686)</name>
    <name type="common">Bicoloured deceiver</name>
    <name type="synonym">Laccaria laccata var. bicolor</name>
    <dbReference type="NCBI Taxonomy" id="486041"/>
    <lineage>
        <taxon>Eukaryota</taxon>
        <taxon>Fungi</taxon>
        <taxon>Dikarya</taxon>
        <taxon>Basidiomycota</taxon>
        <taxon>Agaricomycotina</taxon>
        <taxon>Agaricomycetes</taxon>
        <taxon>Agaricomycetidae</taxon>
        <taxon>Agaricales</taxon>
        <taxon>Agaricineae</taxon>
        <taxon>Hydnangiaceae</taxon>
        <taxon>Laccaria</taxon>
    </lineage>
</organism>
<feature type="compositionally biased region" description="Polar residues" evidence="1">
    <location>
        <begin position="94"/>
        <end position="112"/>
    </location>
</feature>
<dbReference type="Proteomes" id="UP000001194">
    <property type="component" value="Unassembled WGS sequence"/>
</dbReference>
<feature type="region of interest" description="Disordered" evidence="1">
    <location>
        <begin position="94"/>
        <end position="175"/>
    </location>
</feature>
<dbReference type="GeneID" id="6078589"/>
<gene>
    <name evidence="2" type="ORF">LACBIDRAFT_328790</name>
</gene>
<dbReference type="OrthoDB" id="4230923at2759"/>